<reference evidence="2" key="1">
    <citation type="submission" date="2020-01" db="EMBL/GenBank/DDBJ databases">
        <authorList>
            <consortium name="DOE Joint Genome Institute"/>
            <person name="Haridas S."/>
            <person name="Albert R."/>
            <person name="Binder M."/>
            <person name="Bloem J."/>
            <person name="Labutti K."/>
            <person name="Salamov A."/>
            <person name="Andreopoulos B."/>
            <person name="Baker S.E."/>
            <person name="Barry K."/>
            <person name="Bills G."/>
            <person name="Bluhm B.H."/>
            <person name="Cannon C."/>
            <person name="Castanera R."/>
            <person name="Culley D.E."/>
            <person name="Daum C."/>
            <person name="Ezra D."/>
            <person name="Gonzalez J.B."/>
            <person name="Henrissat B."/>
            <person name="Kuo A."/>
            <person name="Liang C."/>
            <person name="Lipzen A."/>
            <person name="Lutzoni F."/>
            <person name="Magnuson J."/>
            <person name="Mondo S."/>
            <person name="Nolan M."/>
            <person name="Ohm R."/>
            <person name="Pangilinan J."/>
            <person name="Park H.-J."/>
            <person name="Ramirez L."/>
            <person name="Alfaro M."/>
            <person name="Sun H."/>
            <person name="Tritt A."/>
            <person name="Yoshinaga Y."/>
            <person name="Zwiers L.-H."/>
            <person name="Turgeon B.G."/>
            <person name="Goodwin S.B."/>
            <person name="Spatafora J.W."/>
            <person name="Crous P.W."/>
            <person name="Grigoriev I.V."/>
        </authorList>
    </citation>
    <scope>NUCLEOTIDE SEQUENCE</scope>
    <source>
        <strain evidence="2">CBS 342.82</strain>
    </source>
</reference>
<evidence type="ECO:0000313" key="2">
    <source>
        <dbReference type="RefSeq" id="XP_033462008.1"/>
    </source>
</evidence>
<dbReference type="GeneID" id="54356979"/>
<reference evidence="2" key="3">
    <citation type="submission" date="2025-08" db="UniProtKB">
        <authorList>
            <consortium name="RefSeq"/>
        </authorList>
    </citation>
    <scope>IDENTIFICATION</scope>
    <source>
        <strain evidence="2">CBS 342.82</strain>
    </source>
</reference>
<sequence length="133" mass="15096">MIRLPRLSLRPSGLAPACLPDDRSKIDIVSSLRATHYWISLHWNSTPNGVHSRSSTTLKTYPACGHREFTAGNSTSTEHYLSTRSLSHEHFVHTFSISHHVGKQTFEVLQEHHNEHAQRHALRLMTGIVDMHS</sequence>
<name>A0A6J3MDP7_9PEZI</name>
<accession>A0A6J3MDP7</accession>
<evidence type="ECO:0000313" key="1">
    <source>
        <dbReference type="Proteomes" id="UP000504637"/>
    </source>
</evidence>
<proteinExistence type="predicted"/>
<dbReference type="AlphaFoldDB" id="A0A6J3MDP7"/>
<gene>
    <name evidence="2" type="ORF">K489DRAFT_146013</name>
</gene>
<protein>
    <submittedName>
        <fullName evidence="2">Uncharacterized protein</fullName>
    </submittedName>
</protein>
<reference evidence="2" key="2">
    <citation type="submission" date="2020-04" db="EMBL/GenBank/DDBJ databases">
        <authorList>
            <consortium name="NCBI Genome Project"/>
        </authorList>
    </citation>
    <scope>NUCLEOTIDE SEQUENCE</scope>
    <source>
        <strain evidence="2">CBS 342.82</strain>
    </source>
</reference>
<dbReference type="Proteomes" id="UP000504637">
    <property type="component" value="Unplaced"/>
</dbReference>
<dbReference type="RefSeq" id="XP_033462008.1">
    <property type="nucleotide sequence ID" value="XM_033599180.1"/>
</dbReference>
<organism evidence="2">
    <name type="scientific">Dissoconium aciculare CBS 342.82</name>
    <dbReference type="NCBI Taxonomy" id="1314786"/>
    <lineage>
        <taxon>Eukaryota</taxon>
        <taxon>Fungi</taxon>
        <taxon>Dikarya</taxon>
        <taxon>Ascomycota</taxon>
        <taxon>Pezizomycotina</taxon>
        <taxon>Dothideomycetes</taxon>
        <taxon>Dothideomycetidae</taxon>
        <taxon>Mycosphaerellales</taxon>
        <taxon>Dissoconiaceae</taxon>
        <taxon>Dissoconium</taxon>
    </lineage>
</organism>
<keyword evidence="1" id="KW-1185">Reference proteome</keyword>